<sequence length="218" mass="24732">MSSFIKKLKIKLSFKRWLTRRNIIGHKVKIGEGTKLRDVLLSGEIVIGKNCKLKSVEIDGRVSIGNYTTIWGPNTDLQAAVNKIVVGNFCSIGRNVTFQEFNHNYERFTTFFINQNLLGNDRHREEIVSKGDIVIEHDVWIGTHCVILSGAHISTGAVVAANSVVSGFVPPYAIVGGSPARVLKYRFDESKINKLLETKWWDWEEEKIKNNIEYLKNL</sequence>
<organism evidence="2">
    <name type="scientific">Sphingobacterium sp. (strain 21)</name>
    <dbReference type="NCBI Taxonomy" id="743722"/>
    <lineage>
        <taxon>Bacteria</taxon>
        <taxon>Pseudomonadati</taxon>
        <taxon>Bacteroidota</taxon>
        <taxon>Sphingobacteriia</taxon>
        <taxon>Sphingobacteriales</taxon>
        <taxon>Sphingobacteriaceae</taxon>
        <taxon>Sphingobacterium</taxon>
    </lineage>
</organism>
<dbReference type="eggNOG" id="COG0110">
    <property type="taxonomic scope" value="Bacteria"/>
</dbReference>
<dbReference type="Gene3D" id="2.160.10.10">
    <property type="entry name" value="Hexapeptide repeat proteins"/>
    <property type="match status" value="1"/>
</dbReference>
<dbReference type="InterPro" id="IPR050179">
    <property type="entry name" value="Trans_hexapeptide_repeat"/>
</dbReference>
<dbReference type="KEGG" id="shg:Sph21_1822"/>
<gene>
    <name evidence="2" type="ordered locus">Sph21_1822</name>
</gene>
<dbReference type="CDD" id="cd03349">
    <property type="entry name" value="LbH_XAT"/>
    <property type="match status" value="1"/>
</dbReference>
<name>F4C957_SPHS2</name>
<dbReference type="HOGENOM" id="CLU_051638_5_3_10"/>
<evidence type="ECO:0008006" key="3">
    <source>
        <dbReference type="Google" id="ProtNLM"/>
    </source>
</evidence>
<comment type="similarity">
    <text evidence="1">Belongs to the transferase hexapeptide repeat family.</text>
</comment>
<evidence type="ECO:0000256" key="1">
    <source>
        <dbReference type="ARBA" id="ARBA00007274"/>
    </source>
</evidence>
<protein>
    <recommendedName>
        <fullName evidence="3">Acetyltransferase</fullName>
    </recommendedName>
</protein>
<dbReference type="STRING" id="743722.Sph21_1822"/>
<dbReference type="PANTHER" id="PTHR43300">
    <property type="entry name" value="ACETYLTRANSFERASE"/>
    <property type="match status" value="1"/>
</dbReference>
<evidence type="ECO:0000313" key="2">
    <source>
        <dbReference type="EMBL" id="ADZ78384.1"/>
    </source>
</evidence>
<reference evidence="2" key="1">
    <citation type="submission" date="2011-03" db="EMBL/GenBank/DDBJ databases">
        <title>Complete sequence of Sphingobacterium sp. 21.</title>
        <authorList>
            <consortium name="US DOE Joint Genome Institute"/>
            <person name="Lucas S."/>
            <person name="Copeland A."/>
            <person name="Lapidus A."/>
            <person name="Cheng J.-F."/>
            <person name="Goodwin L."/>
            <person name="Pitluck S."/>
            <person name="Davenport K."/>
            <person name="Detter J.C."/>
            <person name="Han C."/>
            <person name="Tapia R."/>
            <person name="Land M."/>
            <person name="Hauser L."/>
            <person name="Kyrpides N."/>
            <person name="Ivanova N."/>
            <person name="Ovchinnikova G."/>
            <person name="Pagani I."/>
            <person name="Siebers A.K."/>
            <person name="Allgaier M."/>
            <person name="Thelen M.P."/>
            <person name="Hugenholtz P."/>
            <person name="Woyke T."/>
        </authorList>
    </citation>
    <scope>NUCLEOTIDE SEQUENCE</scope>
    <source>
        <strain evidence="2">21</strain>
    </source>
</reference>
<accession>F4C957</accession>
<dbReference type="AlphaFoldDB" id="F4C957"/>
<dbReference type="PANTHER" id="PTHR43300:SF11">
    <property type="entry name" value="ACETYLTRANSFERASE RV3034C-RELATED"/>
    <property type="match status" value="1"/>
</dbReference>
<dbReference type="OrthoDB" id="9814490at2"/>
<dbReference type="SUPFAM" id="SSF51161">
    <property type="entry name" value="Trimeric LpxA-like enzymes"/>
    <property type="match status" value="1"/>
</dbReference>
<dbReference type="InterPro" id="IPR011004">
    <property type="entry name" value="Trimer_LpxA-like_sf"/>
</dbReference>
<proteinExistence type="inferred from homology"/>
<dbReference type="PATRIC" id="fig|743722.3.peg.1948"/>
<dbReference type="EMBL" id="CP002584">
    <property type="protein sequence ID" value="ADZ78384.1"/>
    <property type="molecule type" value="Genomic_DNA"/>
</dbReference>